<dbReference type="Proteomes" id="UP000799776">
    <property type="component" value="Unassembled WGS sequence"/>
</dbReference>
<organism evidence="1 2">
    <name type="scientific">Saccharata proteae CBS 121410</name>
    <dbReference type="NCBI Taxonomy" id="1314787"/>
    <lineage>
        <taxon>Eukaryota</taxon>
        <taxon>Fungi</taxon>
        <taxon>Dikarya</taxon>
        <taxon>Ascomycota</taxon>
        <taxon>Pezizomycotina</taxon>
        <taxon>Dothideomycetes</taxon>
        <taxon>Dothideomycetes incertae sedis</taxon>
        <taxon>Botryosphaeriales</taxon>
        <taxon>Saccharataceae</taxon>
        <taxon>Saccharata</taxon>
    </lineage>
</organism>
<name>A0A9P4HUD2_9PEZI</name>
<feature type="non-terminal residue" evidence="1">
    <location>
        <position position="1"/>
    </location>
</feature>
<sequence>AMDTSTITSSCETASPFRIRPGDIAALDMSEPFQILRQHLAINATNGFCSEHANCSHGDKSTWTLHRDILHALVMPIAQLFNRASHLAEAALCSSKPEDLELAFTGDARSAFLWLQCFM</sequence>
<gene>
    <name evidence="1" type="ORF">K490DRAFT_19706</name>
</gene>
<accession>A0A9P4HUD2</accession>
<reference evidence="1" key="1">
    <citation type="journal article" date="2020" name="Stud. Mycol.">
        <title>101 Dothideomycetes genomes: a test case for predicting lifestyles and emergence of pathogens.</title>
        <authorList>
            <person name="Haridas S."/>
            <person name="Albert R."/>
            <person name="Binder M."/>
            <person name="Bloem J."/>
            <person name="Labutti K."/>
            <person name="Salamov A."/>
            <person name="Andreopoulos B."/>
            <person name="Baker S."/>
            <person name="Barry K."/>
            <person name="Bills G."/>
            <person name="Bluhm B."/>
            <person name="Cannon C."/>
            <person name="Castanera R."/>
            <person name="Culley D."/>
            <person name="Daum C."/>
            <person name="Ezra D."/>
            <person name="Gonzalez J."/>
            <person name="Henrissat B."/>
            <person name="Kuo A."/>
            <person name="Liang C."/>
            <person name="Lipzen A."/>
            <person name="Lutzoni F."/>
            <person name="Magnuson J."/>
            <person name="Mondo S."/>
            <person name="Nolan M."/>
            <person name="Ohm R."/>
            <person name="Pangilinan J."/>
            <person name="Park H.-J."/>
            <person name="Ramirez L."/>
            <person name="Alfaro M."/>
            <person name="Sun H."/>
            <person name="Tritt A."/>
            <person name="Yoshinaga Y."/>
            <person name="Zwiers L.-H."/>
            <person name="Turgeon B."/>
            <person name="Goodwin S."/>
            <person name="Spatafora J."/>
            <person name="Crous P."/>
            <person name="Grigoriev I."/>
        </authorList>
    </citation>
    <scope>NUCLEOTIDE SEQUENCE</scope>
    <source>
        <strain evidence="1">CBS 121410</strain>
    </source>
</reference>
<keyword evidence="2" id="KW-1185">Reference proteome</keyword>
<protein>
    <submittedName>
        <fullName evidence="1">Uncharacterized protein</fullName>
    </submittedName>
</protein>
<dbReference type="EMBL" id="ML978726">
    <property type="protein sequence ID" value="KAF2086179.1"/>
    <property type="molecule type" value="Genomic_DNA"/>
</dbReference>
<evidence type="ECO:0000313" key="1">
    <source>
        <dbReference type="EMBL" id="KAF2086179.1"/>
    </source>
</evidence>
<comment type="caution">
    <text evidence="1">The sequence shown here is derived from an EMBL/GenBank/DDBJ whole genome shotgun (WGS) entry which is preliminary data.</text>
</comment>
<dbReference type="AlphaFoldDB" id="A0A9P4HUD2"/>
<feature type="non-terminal residue" evidence="1">
    <location>
        <position position="119"/>
    </location>
</feature>
<proteinExistence type="predicted"/>
<dbReference type="OrthoDB" id="5272500at2759"/>
<evidence type="ECO:0000313" key="2">
    <source>
        <dbReference type="Proteomes" id="UP000799776"/>
    </source>
</evidence>